<sequence length="661" mass="74332">MAVVSLSLQATMLRLAAFAAVLLFLRVTLELSWIQAIPALFIFYLASGGWEFFLIFLKTLPRDVSTGLVLLRVKWQVWRHVKEKNTIAKIFQKTARKYPEKTALIFQGTGESWTFRQLDEYSNQVANFFYGQGFRSGDVVALFMESRNQYVGLWLGLAKIGVETALVNSHLRLDALLHCITISSSKAVVFGVEMMEAMQEVQPSLDKSIHLFWSGDENPKSVLPGAKHLDPLLQMAQRHQPAPPAKGFLDKLFYIYTSGTTGSPGPAPDIPSHPPLRYFRMSSLVFYGFRMRSDDVIYDCLPLYHAAGNVCHTEHPGTEPSLNQALEAVFPLCCSQIVQYIGEICRYLLNQPYQDTERQHRVRMAVGNGLRASIWREFMARFGIPQVAEFYGATECNCSLGNFDGNVGSCGFNSRILPNVHPIGLVKVDEDTMELIRGPDGVCISCRPGEDNHRDKIPSLNHTNPFCLGGWDNPLQHFDGYLNQSATNKKIARDVFAKGDAAYLTGDVLVMDKYGYMYFRDRTGDTFRWKGENVSTTEVEGTLSRILNLTDVVVYGVEVPGVEGRAGMAAIADPENSCDLEDFSSKLKKALPLYARPVFLRFLHEVSKTSTYKFQKMELRKQGFDPALVKDRLYFLDSRQGCYLPLDQAAFSRIQSGDQKL</sequence>
<dbReference type="InterPro" id="IPR045851">
    <property type="entry name" value="AMP-bd_C_sf"/>
</dbReference>
<dbReference type="GO" id="GO:0005324">
    <property type="term" value="F:long-chain fatty acid transmembrane transporter activity"/>
    <property type="evidence" value="ECO:0007669"/>
    <property type="project" value="TreeGrafter"/>
</dbReference>
<evidence type="ECO:0000313" key="12">
    <source>
        <dbReference type="Proteomes" id="UP000694408"/>
    </source>
</evidence>
<keyword evidence="9" id="KW-0812">Transmembrane</keyword>
<evidence type="ECO:0000256" key="2">
    <source>
        <dbReference type="ARBA" id="ARBA00022598"/>
    </source>
</evidence>
<proteinExistence type="inferred from homology"/>
<dbReference type="OMA" id="WRFIRIF"/>
<reference evidence="11" key="2">
    <citation type="submission" date="2025-09" db="UniProtKB">
        <authorList>
            <consortium name="Ensembl"/>
        </authorList>
    </citation>
    <scope>IDENTIFICATION</scope>
</reference>
<keyword evidence="4" id="KW-0445">Lipid transport</keyword>
<dbReference type="GO" id="GO:0005886">
    <property type="term" value="C:plasma membrane"/>
    <property type="evidence" value="ECO:0007669"/>
    <property type="project" value="TreeGrafter"/>
</dbReference>
<evidence type="ECO:0000256" key="9">
    <source>
        <dbReference type="SAM" id="Phobius"/>
    </source>
</evidence>
<keyword evidence="3" id="KW-0276">Fatty acid metabolism</keyword>
<keyword evidence="4" id="KW-0813">Transport</keyword>
<comment type="similarity">
    <text evidence="1">Belongs to the ATP-dependent AMP-binding enzyme family.</text>
</comment>
<feature type="transmembrane region" description="Helical" evidence="9">
    <location>
        <begin position="6"/>
        <end position="25"/>
    </location>
</feature>
<reference evidence="11" key="1">
    <citation type="submission" date="2025-08" db="UniProtKB">
        <authorList>
            <consortium name="Ensembl"/>
        </authorList>
    </citation>
    <scope>IDENTIFICATION</scope>
</reference>
<dbReference type="EC" id="6.2.1.3" evidence="5"/>
<keyword evidence="2" id="KW-0436">Ligase</keyword>
<name>A0A8C5JC96_JUNHY</name>
<organism evidence="11 12">
    <name type="scientific">Junco hyemalis</name>
    <name type="common">Dark-eyed junco</name>
    <dbReference type="NCBI Taxonomy" id="40217"/>
    <lineage>
        <taxon>Eukaryota</taxon>
        <taxon>Metazoa</taxon>
        <taxon>Chordata</taxon>
        <taxon>Craniata</taxon>
        <taxon>Vertebrata</taxon>
        <taxon>Euteleostomi</taxon>
        <taxon>Archelosauria</taxon>
        <taxon>Archosauria</taxon>
        <taxon>Dinosauria</taxon>
        <taxon>Saurischia</taxon>
        <taxon>Theropoda</taxon>
        <taxon>Coelurosauria</taxon>
        <taxon>Aves</taxon>
        <taxon>Neognathae</taxon>
        <taxon>Neoaves</taxon>
        <taxon>Telluraves</taxon>
        <taxon>Australaves</taxon>
        <taxon>Passeriformes</taxon>
        <taxon>Passerellidae</taxon>
        <taxon>Junco</taxon>
    </lineage>
</organism>
<dbReference type="AlphaFoldDB" id="A0A8C5JC96"/>
<protein>
    <recommendedName>
        <fullName evidence="5">long-chain-fatty-acid--CoA ligase</fullName>
        <ecNumber evidence="5">6.2.1.3</ecNumber>
    </recommendedName>
    <alternativeName>
        <fullName evidence="7">Long-chain-fatty-acid--CoA ligase</fullName>
    </alternativeName>
</protein>
<dbReference type="Ensembl" id="ENSJHYT00000018441.1">
    <property type="protein sequence ID" value="ENSJHYP00000015289.1"/>
    <property type="gene ID" value="ENSJHYG00000011757.1"/>
</dbReference>
<keyword evidence="9" id="KW-1133">Transmembrane helix</keyword>
<evidence type="ECO:0000256" key="7">
    <source>
        <dbReference type="ARBA" id="ARBA00041297"/>
    </source>
</evidence>
<dbReference type="FunFam" id="3.30.300.30:FF:000002">
    <property type="entry name" value="Long-chain fatty acid transport protein 1"/>
    <property type="match status" value="1"/>
</dbReference>
<evidence type="ECO:0000256" key="8">
    <source>
        <dbReference type="ARBA" id="ARBA00048666"/>
    </source>
</evidence>
<keyword evidence="9" id="KW-0472">Membrane</keyword>
<comment type="catalytic activity">
    <reaction evidence="6">
        <text>a very long-chain fatty acid + ATP + CoA = a very long-chain fatty acyl-CoA + AMP + diphosphate</text>
        <dbReference type="Rhea" id="RHEA:54536"/>
        <dbReference type="ChEBI" id="CHEBI:30616"/>
        <dbReference type="ChEBI" id="CHEBI:33019"/>
        <dbReference type="ChEBI" id="CHEBI:57287"/>
        <dbReference type="ChEBI" id="CHEBI:58950"/>
        <dbReference type="ChEBI" id="CHEBI:138261"/>
        <dbReference type="ChEBI" id="CHEBI:456215"/>
    </reaction>
    <physiologicalReaction direction="left-to-right" evidence="6">
        <dbReference type="Rhea" id="RHEA:54537"/>
    </physiologicalReaction>
</comment>
<keyword evidence="12" id="KW-1185">Reference proteome</keyword>
<evidence type="ECO:0000259" key="10">
    <source>
        <dbReference type="Pfam" id="PF00501"/>
    </source>
</evidence>
<feature type="transmembrane region" description="Helical" evidence="9">
    <location>
        <begin position="37"/>
        <end position="57"/>
    </location>
</feature>
<dbReference type="GO" id="GO:0001579">
    <property type="term" value="P:medium-chain fatty acid transport"/>
    <property type="evidence" value="ECO:0007669"/>
    <property type="project" value="TreeGrafter"/>
</dbReference>
<evidence type="ECO:0000256" key="4">
    <source>
        <dbReference type="ARBA" id="ARBA00023055"/>
    </source>
</evidence>
<dbReference type="InterPro" id="IPR042099">
    <property type="entry name" value="ANL_N_sf"/>
</dbReference>
<dbReference type="GO" id="GO:0044539">
    <property type="term" value="P:long-chain fatty acid import into cell"/>
    <property type="evidence" value="ECO:0007669"/>
    <property type="project" value="TreeGrafter"/>
</dbReference>
<feature type="domain" description="AMP-dependent synthetase/ligase" evidence="10">
    <location>
        <begin position="91"/>
        <end position="420"/>
    </location>
</feature>
<accession>A0A8C5JC96</accession>
<dbReference type="PANTHER" id="PTHR43107:SF11">
    <property type="entry name" value="LONG-CHAIN FATTY ACID TRANSPORT PROTEIN 4"/>
    <property type="match status" value="1"/>
</dbReference>
<dbReference type="GO" id="GO:0005789">
    <property type="term" value="C:endoplasmic reticulum membrane"/>
    <property type="evidence" value="ECO:0007669"/>
    <property type="project" value="TreeGrafter"/>
</dbReference>
<dbReference type="GO" id="GO:0090434">
    <property type="term" value="F:oleoyl-CoA ligase activity"/>
    <property type="evidence" value="ECO:0007669"/>
    <property type="project" value="TreeGrafter"/>
</dbReference>
<dbReference type="InterPro" id="IPR000873">
    <property type="entry name" value="AMP-dep_synth/lig_dom"/>
</dbReference>
<dbReference type="Gene3D" id="3.30.300.30">
    <property type="match status" value="1"/>
</dbReference>
<evidence type="ECO:0000256" key="6">
    <source>
        <dbReference type="ARBA" id="ARBA00036527"/>
    </source>
</evidence>
<keyword evidence="3" id="KW-0443">Lipid metabolism</keyword>
<evidence type="ECO:0000256" key="3">
    <source>
        <dbReference type="ARBA" id="ARBA00022832"/>
    </source>
</evidence>
<evidence type="ECO:0000256" key="1">
    <source>
        <dbReference type="ARBA" id="ARBA00006432"/>
    </source>
</evidence>
<evidence type="ECO:0000313" key="11">
    <source>
        <dbReference type="Ensembl" id="ENSJHYP00000015289.1"/>
    </source>
</evidence>
<comment type="catalytic activity">
    <reaction evidence="8">
        <text>tetracosanoate + ATP + CoA = tetracosanoyl-CoA + AMP + diphosphate</text>
        <dbReference type="Rhea" id="RHEA:33639"/>
        <dbReference type="ChEBI" id="CHEBI:30616"/>
        <dbReference type="ChEBI" id="CHEBI:31014"/>
        <dbReference type="ChEBI" id="CHEBI:33019"/>
        <dbReference type="ChEBI" id="CHEBI:57287"/>
        <dbReference type="ChEBI" id="CHEBI:65052"/>
        <dbReference type="ChEBI" id="CHEBI:456215"/>
    </reaction>
    <physiologicalReaction direction="left-to-right" evidence="8">
        <dbReference type="Rhea" id="RHEA:33640"/>
    </physiologicalReaction>
</comment>
<dbReference type="Pfam" id="PF00501">
    <property type="entry name" value="AMP-binding"/>
    <property type="match status" value="1"/>
</dbReference>
<dbReference type="Proteomes" id="UP000694408">
    <property type="component" value="Unplaced"/>
</dbReference>
<dbReference type="Gene3D" id="3.40.50.12780">
    <property type="entry name" value="N-terminal domain of ligase-like"/>
    <property type="match status" value="1"/>
</dbReference>
<dbReference type="SUPFAM" id="SSF56801">
    <property type="entry name" value="Acetyl-CoA synthetase-like"/>
    <property type="match status" value="1"/>
</dbReference>
<evidence type="ECO:0000256" key="5">
    <source>
        <dbReference type="ARBA" id="ARBA00026121"/>
    </source>
</evidence>
<dbReference type="PANTHER" id="PTHR43107">
    <property type="entry name" value="LONG-CHAIN FATTY ACID TRANSPORT PROTEIN"/>
    <property type="match status" value="1"/>
</dbReference>